<evidence type="ECO:0000313" key="3">
    <source>
        <dbReference type="EMBL" id="QXI07418.1"/>
    </source>
</evidence>
<dbReference type="InterPro" id="IPR010090">
    <property type="entry name" value="Phage_tape_meas"/>
</dbReference>
<proteinExistence type="predicted"/>
<keyword evidence="4" id="KW-1185">Reference proteome</keyword>
<protein>
    <submittedName>
        <fullName evidence="3">Phage tail tape measure protein</fullName>
    </submittedName>
</protein>
<dbReference type="PANTHER" id="PTHR21525:SF9">
    <property type="entry name" value="CHANNEL_COLICIN DOMAIN-CONTAINING PROTEIN"/>
    <property type="match status" value="1"/>
</dbReference>
<dbReference type="NCBIfam" id="TIGR01760">
    <property type="entry name" value="tape_meas_TP901"/>
    <property type="match status" value="1"/>
</dbReference>
<dbReference type="EMBL" id="CP077089">
    <property type="protein sequence ID" value="QXI07418.1"/>
    <property type="molecule type" value="Genomic_DNA"/>
</dbReference>
<feature type="domain" description="Phage tail tape measure protein" evidence="2">
    <location>
        <begin position="151"/>
        <end position="342"/>
    </location>
</feature>
<feature type="region of interest" description="Disordered" evidence="1">
    <location>
        <begin position="489"/>
        <end position="556"/>
    </location>
</feature>
<dbReference type="RefSeq" id="WP_186612521.1">
    <property type="nucleotide sequence ID" value="NZ_CP077089.1"/>
</dbReference>
<feature type="compositionally biased region" description="Basic and acidic residues" evidence="1">
    <location>
        <begin position="500"/>
        <end position="524"/>
    </location>
</feature>
<organism evidence="3 4">
    <name type="scientific">Pseudomonas tensinigenes</name>
    <dbReference type="NCBI Taxonomy" id="2745511"/>
    <lineage>
        <taxon>Bacteria</taxon>
        <taxon>Pseudomonadati</taxon>
        <taxon>Pseudomonadota</taxon>
        <taxon>Gammaproteobacteria</taxon>
        <taxon>Pseudomonadales</taxon>
        <taxon>Pseudomonadaceae</taxon>
        <taxon>Pseudomonas</taxon>
    </lineage>
</organism>
<accession>A0ABX8Q1B1</accession>
<reference evidence="3 4" key="2">
    <citation type="journal article" date="2021" name="Microorganisms">
        <title>The Ever-Expanding Pseudomonas Genus: Description of 43 New Species and Partition of the Pseudomonas putida Group.</title>
        <authorList>
            <person name="Girard L."/>
            <person name="Lood C."/>
            <person name="Hofte M."/>
            <person name="Vandamme P."/>
            <person name="Rokni-Zadeh H."/>
            <person name="van Noort V."/>
            <person name="Lavigne R."/>
            <person name="De Mot R."/>
        </authorList>
    </citation>
    <scope>NUCLEOTIDE SEQUENCE [LARGE SCALE GENOMIC DNA]</scope>
    <source>
        <strain evidence="3 4">ZA 5.3</strain>
    </source>
</reference>
<sequence length="741" mass="76018">MAENRYALTYAGESGNTTGGLTLPDNLGKPLQDLNLTLALASVDIRLLTQEQIKLRELLVSQRSLFKVVAAAPAANSEPKSKLKAEVEQRSPPKAMQATMAQQTSLSELNRVLKLDKDQLEALSQETLRMASEKQVAPSGATGVDLLQVQLAAAKSGVGEGLQPELKVAALTDFARDAAINASAFGVDVKTASEMMLAWQSAMNLDRGKSQTLADATNYLGHSTLDATSADIGSVVQNVGEKAVAGGLTPEQVAALAAAFLNSGVDKSAAGAGLNSLMTVLAKADTATDEQRTAWASLGNGLGPEAVATGMKTDASATIIKVMEALKDKKPEEKDALTKTLFSGNDAILKLLKKPEDVTKAFSLLTVPNPEAPSKLDYAGSVAKDAEQLGGTSQGRVNALDASVTRLSTAAGGALTNAFDVVVVSLDAVASGMARFAEEQPRATAALLMLGGVIALSRGAQIKAATTSIIRGAATKLLTTAGAGPLIDVLDQPASAGDTGKPDKSAKPDKPDKPEKTDKPEKNGKPKKRRNPAKPKASVNLPSVEPLAPEQPRPTLRSRFTDAKSLAKGFSKTNALLTVAAAAPDVLKGLEEGDNKLVGGALGSAGGSLAGGYAGAVAGAMIGSFIPVIGTAIGGVVGGIVGSTMGSMGGSWLGEKLAPASDKLAPPADVAKELPSAQTQNQQVSFSPLIQVTCPAPDTAEQIRTIIGQQLSGQFHGQFLPLLTNNPLATRRDAALTDGAA</sequence>
<evidence type="ECO:0000256" key="1">
    <source>
        <dbReference type="SAM" id="MobiDB-lite"/>
    </source>
</evidence>
<evidence type="ECO:0000313" key="4">
    <source>
        <dbReference type="Proteomes" id="UP000646386"/>
    </source>
</evidence>
<dbReference type="PANTHER" id="PTHR21525">
    <property type="entry name" value="MOTILE SPERM PROTEIN"/>
    <property type="match status" value="1"/>
</dbReference>
<evidence type="ECO:0000259" key="2">
    <source>
        <dbReference type="Pfam" id="PF10145"/>
    </source>
</evidence>
<gene>
    <name evidence="3" type="ORF">HU718_006890</name>
</gene>
<dbReference type="Proteomes" id="UP000646386">
    <property type="component" value="Chromosome"/>
</dbReference>
<name>A0ABX8Q1B1_9PSED</name>
<dbReference type="Pfam" id="PF10145">
    <property type="entry name" value="PhageMin_Tail"/>
    <property type="match status" value="1"/>
</dbReference>
<reference evidence="3 4" key="1">
    <citation type="journal article" date="2020" name="Microorganisms">
        <title>Reliable Identification of Environmental Pseudomonas Isolates Using the rpoD Gene.</title>
        <authorList>
            <consortium name="The Broad Institute Genome Sequencing Platform"/>
            <person name="Girard L."/>
            <person name="Lood C."/>
            <person name="Rokni-Zadeh H."/>
            <person name="van Noort V."/>
            <person name="Lavigne R."/>
            <person name="De Mot R."/>
        </authorList>
    </citation>
    <scope>NUCLEOTIDE SEQUENCE [LARGE SCALE GENOMIC DNA]</scope>
    <source>
        <strain evidence="3 4">ZA 5.3</strain>
    </source>
</reference>